<dbReference type="InterPro" id="IPR001757">
    <property type="entry name" value="P_typ_ATPase"/>
</dbReference>
<organism evidence="20 21">
    <name type="scientific">Bacillus gaemokensis</name>
    <dbReference type="NCBI Taxonomy" id="574375"/>
    <lineage>
        <taxon>Bacteria</taxon>
        <taxon>Bacillati</taxon>
        <taxon>Bacillota</taxon>
        <taxon>Bacilli</taxon>
        <taxon>Bacillales</taxon>
        <taxon>Bacillaceae</taxon>
        <taxon>Bacillus</taxon>
        <taxon>Bacillus cereus group</taxon>
    </lineage>
</organism>
<dbReference type="InterPro" id="IPR023214">
    <property type="entry name" value="HAD_sf"/>
</dbReference>
<feature type="transmembrane region" description="Helical" evidence="18">
    <location>
        <begin position="864"/>
        <end position="882"/>
    </location>
</feature>
<dbReference type="SFLD" id="SFLDF00027">
    <property type="entry name" value="p-type_atpase"/>
    <property type="match status" value="1"/>
</dbReference>
<dbReference type="InterPro" id="IPR018303">
    <property type="entry name" value="ATPase_P-typ_P_site"/>
</dbReference>
<accession>A0A073KCN4</accession>
<dbReference type="Gene3D" id="3.40.1110.10">
    <property type="entry name" value="Calcium-transporting ATPase, cytoplasmic domain N"/>
    <property type="match status" value="1"/>
</dbReference>
<keyword evidence="12" id="KW-0067">ATP-binding</keyword>
<dbReference type="GO" id="GO:0046872">
    <property type="term" value="F:metal ion binding"/>
    <property type="evidence" value="ECO:0007669"/>
    <property type="project" value="UniProtKB-KW"/>
</dbReference>
<keyword evidence="7" id="KW-0109">Calcium transport</keyword>
<dbReference type="InterPro" id="IPR044492">
    <property type="entry name" value="P_typ_ATPase_HD_dom"/>
</dbReference>
<dbReference type="InterPro" id="IPR008250">
    <property type="entry name" value="ATPase_P-typ_transduc_dom_A_sf"/>
</dbReference>
<evidence type="ECO:0000256" key="5">
    <source>
        <dbReference type="ARBA" id="ARBA00022475"/>
    </source>
</evidence>
<evidence type="ECO:0000256" key="11">
    <source>
        <dbReference type="ARBA" id="ARBA00022837"/>
    </source>
</evidence>
<name>A0A073KCN4_9BACI</name>
<dbReference type="GO" id="GO:0140352">
    <property type="term" value="P:export from cell"/>
    <property type="evidence" value="ECO:0007669"/>
    <property type="project" value="UniProtKB-ARBA"/>
</dbReference>
<dbReference type="InterPro" id="IPR023298">
    <property type="entry name" value="ATPase_P-typ_TM_dom_sf"/>
</dbReference>
<dbReference type="NCBIfam" id="TIGR01494">
    <property type="entry name" value="ATPase_P-type"/>
    <property type="match status" value="3"/>
</dbReference>
<keyword evidence="15" id="KW-0406">Ion transport</keyword>
<dbReference type="GO" id="GO:0016887">
    <property type="term" value="F:ATP hydrolysis activity"/>
    <property type="evidence" value="ECO:0007669"/>
    <property type="project" value="InterPro"/>
</dbReference>
<dbReference type="OrthoDB" id="9813266at2"/>
<feature type="transmembrane region" description="Helical" evidence="18">
    <location>
        <begin position="279"/>
        <end position="303"/>
    </location>
</feature>
<proteinExistence type="inferred from homology"/>
<protein>
    <recommendedName>
        <fullName evidence="3">P-type Ca(2+) transporter</fullName>
        <ecNumber evidence="3">7.2.2.10</ecNumber>
    </recommendedName>
</protein>
<feature type="transmembrane region" description="Helical" evidence="18">
    <location>
        <begin position="743"/>
        <end position="770"/>
    </location>
</feature>
<evidence type="ECO:0000256" key="10">
    <source>
        <dbReference type="ARBA" id="ARBA00022741"/>
    </source>
</evidence>
<dbReference type="Pfam" id="PF00122">
    <property type="entry name" value="E1-E2_ATPase"/>
    <property type="match status" value="1"/>
</dbReference>
<dbReference type="SUPFAM" id="SSF81653">
    <property type="entry name" value="Calcium ATPase, transduction domain A"/>
    <property type="match status" value="1"/>
</dbReference>
<dbReference type="InterPro" id="IPR036412">
    <property type="entry name" value="HAD-like_sf"/>
</dbReference>
<evidence type="ECO:0000256" key="3">
    <source>
        <dbReference type="ARBA" id="ARBA00012790"/>
    </source>
</evidence>
<dbReference type="Pfam" id="PF13246">
    <property type="entry name" value="Cation_ATPase"/>
    <property type="match status" value="1"/>
</dbReference>
<dbReference type="SUPFAM" id="SSF56784">
    <property type="entry name" value="HAD-like"/>
    <property type="match status" value="1"/>
</dbReference>
<keyword evidence="10" id="KW-0547">Nucleotide-binding</keyword>
<dbReference type="CDD" id="cd02089">
    <property type="entry name" value="P-type_ATPase_Ca_prok"/>
    <property type="match status" value="1"/>
</dbReference>
<keyword evidence="11" id="KW-0106">Calcium</keyword>
<keyword evidence="21" id="KW-1185">Reference proteome</keyword>
<evidence type="ECO:0000259" key="19">
    <source>
        <dbReference type="SMART" id="SM00831"/>
    </source>
</evidence>
<evidence type="ECO:0000256" key="9">
    <source>
        <dbReference type="ARBA" id="ARBA00022723"/>
    </source>
</evidence>
<dbReference type="PRINTS" id="PR00119">
    <property type="entry name" value="CATATPASE"/>
</dbReference>
<keyword evidence="13" id="KW-1278">Translocase</keyword>
<dbReference type="RefSeq" id="WP_033674410.1">
    <property type="nucleotide sequence ID" value="NZ_JOTM01000007.1"/>
</dbReference>
<evidence type="ECO:0000256" key="13">
    <source>
        <dbReference type="ARBA" id="ARBA00022967"/>
    </source>
</evidence>
<dbReference type="SUPFAM" id="SSF81660">
    <property type="entry name" value="Metal cation-transporting ATPase, ATP-binding domain N"/>
    <property type="match status" value="1"/>
</dbReference>
<keyword evidence="5" id="KW-1003">Cell membrane</keyword>
<keyword evidence="6" id="KW-0597">Phosphoprotein</keyword>
<dbReference type="SUPFAM" id="SSF81665">
    <property type="entry name" value="Calcium ATPase, transmembrane domain M"/>
    <property type="match status" value="1"/>
</dbReference>
<dbReference type="GO" id="GO:0005524">
    <property type="term" value="F:ATP binding"/>
    <property type="evidence" value="ECO:0007669"/>
    <property type="project" value="UniProtKB-KW"/>
</dbReference>
<evidence type="ECO:0000256" key="17">
    <source>
        <dbReference type="ARBA" id="ARBA00048694"/>
    </source>
</evidence>
<feature type="transmembrane region" description="Helical" evidence="18">
    <location>
        <begin position="53"/>
        <end position="75"/>
    </location>
</feature>
<feature type="transmembrane region" description="Helical" evidence="18">
    <location>
        <begin position="830"/>
        <end position="852"/>
    </location>
</feature>
<feature type="transmembrane region" description="Helical" evidence="18">
    <location>
        <begin position="249"/>
        <end position="267"/>
    </location>
</feature>
<comment type="caution">
    <text evidence="20">The sequence shown here is derived from an EMBL/GenBank/DDBJ whole genome shotgun (WGS) entry which is preliminary data.</text>
</comment>
<dbReference type="Proteomes" id="UP000027778">
    <property type="component" value="Unassembled WGS sequence"/>
</dbReference>
<dbReference type="InterPro" id="IPR023299">
    <property type="entry name" value="ATPase_P-typ_cyto_dom_N"/>
</dbReference>
<dbReference type="GO" id="GO:0005886">
    <property type="term" value="C:plasma membrane"/>
    <property type="evidence" value="ECO:0007669"/>
    <property type="project" value="UniProtKB-SubCell"/>
</dbReference>
<gene>
    <name evidence="20" type="ORF">BAGA_26730</name>
</gene>
<evidence type="ECO:0000256" key="1">
    <source>
        <dbReference type="ARBA" id="ARBA00004651"/>
    </source>
</evidence>
<dbReference type="PROSITE" id="PS00154">
    <property type="entry name" value="ATPASE_E1_E2"/>
    <property type="match status" value="1"/>
</dbReference>
<keyword evidence="8 18" id="KW-0812">Transmembrane</keyword>
<dbReference type="AlphaFoldDB" id="A0A073KCN4"/>
<dbReference type="GO" id="GO:0005388">
    <property type="term" value="F:P-type calcium transporter activity"/>
    <property type="evidence" value="ECO:0007669"/>
    <property type="project" value="UniProtKB-EC"/>
</dbReference>
<dbReference type="eggNOG" id="COG0474">
    <property type="taxonomic scope" value="Bacteria"/>
</dbReference>
<evidence type="ECO:0000256" key="8">
    <source>
        <dbReference type="ARBA" id="ARBA00022692"/>
    </source>
</evidence>
<dbReference type="Gene3D" id="3.40.50.1000">
    <property type="entry name" value="HAD superfamily/HAD-like"/>
    <property type="match status" value="1"/>
</dbReference>
<evidence type="ECO:0000256" key="18">
    <source>
        <dbReference type="SAM" id="Phobius"/>
    </source>
</evidence>
<dbReference type="PRINTS" id="PR00120">
    <property type="entry name" value="HATPASE"/>
</dbReference>
<evidence type="ECO:0000256" key="4">
    <source>
        <dbReference type="ARBA" id="ARBA00022448"/>
    </source>
</evidence>
<keyword evidence="4" id="KW-0813">Transport</keyword>
<evidence type="ECO:0000256" key="2">
    <source>
        <dbReference type="ARBA" id="ARBA00005675"/>
    </source>
</evidence>
<sequence>MSNWYSKTKNQTILELETNEQHGLTDEMVQNRLNQYGRNELATKQKRTLWQRIFSQINDVLVYVLLIAAFISAFVGEWADASIIALVVVLNAVIGIIQESKAEQALEALKKMASPKAIVKRNGELKEIPSENVVPGDIIMLDAGRYIPCDLRLIETVNLKIEESALTGESVPVDKDALYHPSIQPDEQIPLGDQKNMAFMSTLVTYGRGVGVAVETGMESQIGRIATLLHEADDDTTPLQKSLAQVGKYLGFIAIAICIIMFFIGFFQGRDSLEMFMTAISLAVAAIPEGLPAIVSIVLAIGVQRMIKQNVIIRKLPAVEALGSVTIICSDKTGTLTQNKMTATHFYCDHTYDKLENLNGNNEAQRLLLENMVLCNDASYSDESQTGDPTEIALLVAGNAFNLQKNTLEDEHRRLNELPFDSNRKMMSTLHEYDQGYYSMTKGAIDKLLPRCTYIFINGTTKVLTESDKKHILEAAQMMSQKALRVLSFAFKQYDTQQICIDHVEENLIFIGLVGMIDPPRTEVKTSITECKKAGIRTVMITGDHRDTAFAIAKELGIAEKESEVMIGTELDRISDDKLANEINHLNVFARVSPEHKVKIVKALRAKGNIVSMTGDGVNDAPSLKQADIGVAMGITGTDVAKGAADMVLTDDNFSSIVKAVEEGRNIYRNIKKSILFLLSCNFGEIITLFLAILLGWATPLRPIHILWVNLITDTLPALSLGVDPEDPDVMKEKPRHTKENLFSGSVPFLILNGTVIGLITLSAFIVGAKLYTGDTHIFPLFPSQIDDDALLHAQTMAFVVLSFSQLVHSFNLRSSTKSIFSIGLFTNKYLVFSLLIGVLMQVSIISIPPLANIFGVHALTMKDWGFVLLLSIIPLIVNEVIKLFKKN</sequence>
<feature type="transmembrane region" description="Helical" evidence="18">
    <location>
        <begin position="675"/>
        <end position="698"/>
    </location>
</feature>
<dbReference type="Pfam" id="PF08282">
    <property type="entry name" value="Hydrolase_3"/>
    <property type="match status" value="1"/>
</dbReference>
<comment type="subcellular location">
    <subcellularLocation>
        <location evidence="1">Cell membrane</location>
        <topology evidence="1">Multi-pass membrane protein</topology>
    </subcellularLocation>
</comment>
<keyword evidence="14 18" id="KW-1133">Transmembrane helix</keyword>
<dbReference type="EMBL" id="JOTM01000007">
    <property type="protein sequence ID" value="KEK24340.1"/>
    <property type="molecule type" value="Genomic_DNA"/>
</dbReference>
<dbReference type="Gene3D" id="1.20.1110.10">
    <property type="entry name" value="Calcium-transporting ATPase, transmembrane domain"/>
    <property type="match status" value="1"/>
</dbReference>
<dbReference type="SFLD" id="SFLDS00003">
    <property type="entry name" value="Haloacid_Dehalogenase"/>
    <property type="match status" value="1"/>
</dbReference>
<comment type="catalytic activity">
    <reaction evidence="17">
        <text>Ca(2+)(in) + ATP + H2O = Ca(2+)(out) + ADP + phosphate + H(+)</text>
        <dbReference type="Rhea" id="RHEA:18105"/>
        <dbReference type="ChEBI" id="CHEBI:15377"/>
        <dbReference type="ChEBI" id="CHEBI:15378"/>
        <dbReference type="ChEBI" id="CHEBI:29108"/>
        <dbReference type="ChEBI" id="CHEBI:30616"/>
        <dbReference type="ChEBI" id="CHEBI:43474"/>
        <dbReference type="ChEBI" id="CHEBI:456216"/>
        <dbReference type="EC" id="7.2.2.10"/>
    </reaction>
</comment>
<dbReference type="FunFam" id="3.40.50.1000:FF:000028">
    <property type="entry name" value="Calcium-transporting P-type ATPase, putative"/>
    <property type="match status" value="1"/>
</dbReference>
<dbReference type="EC" id="7.2.2.10" evidence="3"/>
<evidence type="ECO:0000256" key="16">
    <source>
        <dbReference type="ARBA" id="ARBA00023136"/>
    </source>
</evidence>
<dbReference type="FunFam" id="2.70.150.10:FF:000016">
    <property type="entry name" value="Calcium-transporting P-type ATPase putative"/>
    <property type="match status" value="1"/>
</dbReference>
<evidence type="ECO:0000313" key="21">
    <source>
        <dbReference type="Proteomes" id="UP000027778"/>
    </source>
</evidence>
<dbReference type="Pfam" id="PF00690">
    <property type="entry name" value="Cation_ATPase_N"/>
    <property type="match status" value="1"/>
</dbReference>
<keyword evidence="9" id="KW-0479">Metal-binding</keyword>
<comment type="similarity">
    <text evidence="2">Belongs to the cation transport ATPase (P-type) (TC 3.A.3) family. Type IIA subfamily.</text>
</comment>
<reference evidence="20 21" key="1">
    <citation type="submission" date="2014-06" db="EMBL/GenBank/DDBJ databases">
        <title>Draft genome sequence of Bacillus gaemokensis JCM 15801 (MCCC 1A00707).</title>
        <authorList>
            <person name="Lai Q."/>
            <person name="Liu Y."/>
            <person name="Shao Z."/>
        </authorList>
    </citation>
    <scope>NUCLEOTIDE SEQUENCE [LARGE SCALE GENOMIC DNA]</scope>
    <source>
        <strain evidence="20 21">JCM 15801</strain>
    </source>
</reference>
<evidence type="ECO:0000256" key="15">
    <source>
        <dbReference type="ARBA" id="ARBA00023065"/>
    </source>
</evidence>
<dbReference type="InterPro" id="IPR059000">
    <property type="entry name" value="ATPase_P-type_domA"/>
</dbReference>
<feature type="domain" description="Cation-transporting P-type ATPase N-terminal" evidence="19">
    <location>
        <begin position="3"/>
        <end position="77"/>
    </location>
</feature>
<evidence type="ECO:0000256" key="14">
    <source>
        <dbReference type="ARBA" id="ARBA00022989"/>
    </source>
</evidence>
<evidence type="ECO:0000256" key="6">
    <source>
        <dbReference type="ARBA" id="ARBA00022553"/>
    </source>
</evidence>
<dbReference type="PANTHER" id="PTHR42861">
    <property type="entry name" value="CALCIUM-TRANSPORTING ATPASE"/>
    <property type="match status" value="1"/>
</dbReference>
<dbReference type="InterPro" id="IPR004014">
    <property type="entry name" value="ATPase_P-typ_cation-transptr_N"/>
</dbReference>
<evidence type="ECO:0000313" key="20">
    <source>
        <dbReference type="EMBL" id="KEK24340.1"/>
    </source>
</evidence>
<dbReference type="Gene3D" id="2.70.150.10">
    <property type="entry name" value="Calcium-transporting ATPase, cytoplasmic transduction domain A"/>
    <property type="match status" value="1"/>
</dbReference>
<keyword evidence="16 18" id="KW-0472">Membrane</keyword>
<evidence type="ECO:0000256" key="12">
    <source>
        <dbReference type="ARBA" id="ARBA00022840"/>
    </source>
</evidence>
<dbReference type="Pfam" id="PF00689">
    <property type="entry name" value="Cation_ATPase_C"/>
    <property type="match status" value="1"/>
</dbReference>
<dbReference type="SMART" id="SM00831">
    <property type="entry name" value="Cation_ATPase_N"/>
    <property type="match status" value="1"/>
</dbReference>
<feature type="transmembrane region" description="Helical" evidence="18">
    <location>
        <begin position="81"/>
        <end position="97"/>
    </location>
</feature>
<evidence type="ECO:0000256" key="7">
    <source>
        <dbReference type="ARBA" id="ARBA00022568"/>
    </source>
</evidence>
<dbReference type="STRING" id="574375.AZF08_18450"/>
<dbReference type="InterPro" id="IPR006068">
    <property type="entry name" value="ATPase_P-typ_cation-transptr_C"/>
</dbReference>
<dbReference type="SFLD" id="SFLDG00002">
    <property type="entry name" value="C1.7:_P-type_atpase_like"/>
    <property type="match status" value="1"/>
</dbReference>
<dbReference type="FunFam" id="3.40.1110.10:FF:000053">
    <property type="entry name" value="Cation-transporting ATPase, E1-E2 family"/>
    <property type="match status" value="1"/>
</dbReference>